<feature type="domain" description="SnoaL-like" evidence="1">
    <location>
        <begin position="8"/>
        <end position="106"/>
    </location>
</feature>
<keyword evidence="3" id="KW-1185">Reference proteome</keyword>
<protein>
    <recommendedName>
        <fullName evidence="1">SnoaL-like domain-containing protein</fullName>
    </recommendedName>
</protein>
<dbReference type="Gene3D" id="3.10.450.50">
    <property type="match status" value="1"/>
</dbReference>
<gene>
    <name evidence="2" type="ORF">AFR_19425</name>
</gene>
<dbReference type="Proteomes" id="UP000017746">
    <property type="component" value="Chromosome"/>
</dbReference>
<sequence>MNGELAVVEEWLTAINSGDGARVESLSHEEVEIVGPRGRGRAPRAILSEWLGRSGFSSDPVRWFCGGDGRVVVEQQARWTDPATGAAQDSFRIGSFFRVTGGRVAAYERFDAGVAAALTAAGLDPERDEATR</sequence>
<dbReference type="SUPFAM" id="SSF54427">
    <property type="entry name" value="NTF2-like"/>
    <property type="match status" value="1"/>
</dbReference>
<dbReference type="KEGG" id="afs:AFR_19425"/>
<evidence type="ECO:0000313" key="2">
    <source>
        <dbReference type="EMBL" id="AGZ42157.1"/>
    </source>
</evidence>
<dbReference type="EMBL" id="CP006272">
    <property type="protein sequence ID" value="AGZ42157.1"/>
    <property type="molecule type" value="Genomic_DNA"/>
</dbReference>
<dbReference type="InterPro" id="IPR032710">
    <property type="entry name" value="NTF2-like_dom_sf"/>
</dbReference>
<evidence type="ECO:0000259" key="1">
    <source>
        <dbReference type="Pfam" id="PF12680"/>
    </source>
</evidence>
<proteinExistence type="predicted"/>
<dbReference type="RefSeq" id="WP_023362529.1">
    <property type="nucleotide sequence ID" value="NC_022657.1"/>
</dbReference>
<dbReference type="InterPro" id="IPR037401">
    <property type="entry name" value="SnoaL-like"/>
</dbReference>
<reference evidence="2 3" key="1">
    <citation type="journal article" date="2014" name="J. Biotechnol.">
        <title>Complete genome sequence of the actinobacterium Actinoplanes friuliensis HAG 010964, producer of the lipopeptide antibiotic friulimycin.</title>
        <authorList>
            <person name="Ruckert C."/>
            <person name="Szczepanowski R."/>
            <person name="Albersmeier A."/>
            <person name="Goesmann A."/>
            <person name="Fischer N."/>
            <person name="Steinkamper A."/>
            <person name="Puhler A."/>
            <person name="Biener R."/>
            <person name="Schwartz D."/>
            <person name="Kalinowski J."/>
        </authorList>
    </citation>
    <scope>NUCLEOTIDE SEQUENCE [LARGE SCALE GENOMIC DNA]</scope>
    <source>
        <strain evidence="2 3">DSM 7358</strain>
    </source>
</reference>
<dbReference type="OrthoDB" id="3576198at2"/>
<organism evidence="2 3">
    <name type="scientific">Actinoplanes friuliensis DSM 7358</name>
    <dbReference type="NCBI Taxonomy" id="1246995"/>
    <lineage>
        <taxon>Bacteria</taxon>
        <taxon>Bacillati</taxon>
        <taxon>Actinomycetota</taxon>
        <taxon>Actinomycetes</taxon>
        <taxon>Micromonosporales</taxon>
        <taxon>Micromonosporaceae</taxon>
        <taxon>Actinoplanes</taxon>
    </lineage>
</organism>
<name>U5VZG1_9ACTN</name>
<accession>U5VZG1</accession>
<evidence type="ECO:0000313" key="3">
    <source>
        <dbReference type="Proteomes" id="UP000017746"/>
    </source>
</evidence>
<dbReference type="HOGENOM" id="CLU_1912568_0_0_11"/>
<dbReference type="AlphaFoldDB" id="U5VZG1"/>
<dbReference type="Pfam" id="PF12680">
    <property type="entry name" value="SnoaL_2"/>
    <property type="match status" value="1"/>
</dbReference>